<name>A0A6P4IM85_DROKI</name>
<evidence type="ECO:0000256" key="7">
    <source>
        <dbReference type="ARBA" id="ARBA00023145"/>
    </source>
</evidence>
<evidence type="ECO:0000313" key="14">
    <source>
        <dbReference type="RefSeq" id="XP_017030077.1"/>
    </source>
</evidence>
<keyword evidence="13" id="KW-1185">Reference proteome</keyword>
<evidence type="ECO:0000256" key="1">
    <source>
        <dbReference type="ARBA" id="ARBA00004239"/>
    </source>
</evidence>
<dbReference type="EC" id="3.4.21.4" evidence="10"/>
<comment type="similarity">
    <text evidence="2">Belongs to the peptidase S1 family.</text>
</comment>
<dbReference type="PRINTS" id="PR00722">
    <property type="entry name" value="CHYMOTRYPSIN"/>
</dbReference>
<proteinExistence type="inferred from homology"/>
<dbReference type="CDD" id="cd00190">
    <property type="entry name" value="Tryp_SPc"/>
    <property type="match status" value="1"/>
</dbReference>
<evidence type="ECO:0000256" key="4">
    <source>
        <dbReference type="ARBA" id="ARBA00022729"/>
    </source>
</evidence>
<evidence type="ECO:0000256" key="6">
    <source>
        <dbReference type="ARBA" id="ARBA00022825"/>
    </source>
</evidence>
<keyword evidence="7" id="KW-0865">Zymogen</keyword>
<dbReference type="InterPro" id="IPR001314">
    <property type="entry name" value="Peptidase_S1A"/>
</dbReference>
<keyword evidence="8" id="KW-1015">Disulfide bond</keyword>
<dbReference type="GO" id="GO:0004252">
    <property type="term" value="F:serine-type endopeptidase activity"/>
    <property type="evidence" value="ECO:0007669"/>
    <property type="project" value="UniProtKB-EC"/>
</dbReference>
<gene>
    <name evidence="14" type="primary">Ser6</name>
</gene>
<dbReference type="SMART" id="SM00020">
    <property type="entry name" value="Tryp_SPc"/>
    <property type="match status" value="1"/>
</dbReference>
<dbReference type="GO" id="GO:0005576">
    <property type="term" value="C:extracellular region"/>
    <property type="evidence" value="ECO:0007669"/>
    <property type="project" value="UniProtKB-SubCell"/>
</dbReference>
<keyword evidence="6" id="KW-0720">Serine protease</keyword>
<comment type="catalytic activity">
    <reaction evidence="9">
        <text>Preferential cleavage: Arg-|-Xaa, Lys-|-Xaa.</text>
        <dbReference type="EC" id="3.4.21.4"/>
    </reaction>
</comment>
<dbReference type="PANTHER" id="PTHR24276:SF91">
    <property type="entry name" value="AT26814P-RELATED"/>
    <property type="match status" value="1"/>
</dbReference>
<keyword evidence="5" id="KW-0378">Hydrolase</keyword>
<keyword evidence="3 14" id="KW-0645">Protease</keyword>
<dbReference type="InterPro" id="IPR043504">
    <property type="entry name" value="Peptidase_S1_PA_chymotrypsin"/>
</dbReference>
<dbReference type="InterPro" id="IPR009003">
    <property type="entry name" value="Peptidase_S1_PA"/>
</dbReference>
<dbReference type="InterPro" id="IPR050430">
    <property type="entry name" value="Peptidase_S1"/>
</dbReference>
<reference evidence="14" key="1">
    <citation type="submission" date="2025-08" db="UniProtKB">
        <authorList>
            <consortium name="RefSeq"/>
        </authorList>
    </citation>
    <scope>IDENTIFICATION</scope>
    <source>
        <strain evidence="14">14028-0561.14</strain>
        <tissue evidence="14">Whole fly</tissue>
    </source>
</reference>
<dbReference type="AlphaFoldDB" id="A0A6P4IM85"/>
<dbReference type="InterPro" id="IPR001254">
    <property type="entry name" value="Trypsin_dom"/>
</dbReference>
<dbReference type="GO" id="GO:0006508">
    <property type="term" value="P:proteolysis"/>
    <property type="evidence" value="ECO:0007669"/>
    <property type="project" value="UniProtKB-KW"/>
</dbReference>
<dbReference type="Gene3D" id="2.40.10.10">
    <property type="entry name" value="Trypsin-like serine proteases"/>
    <property type="match status" value="2"/>
</dbReference>
<dbReference type="Proteomes" id="UP001652661">
    <property type="component" value="Chromosome X"/>
</dbReference>
<dbReference type="PANTHER" id="PTHR24276">
    <property type="entry name" value="POLYSERASE-RELATED"/>
    <property type="match status" value="1"/>
</dbReference>
<evidence type="ECO:0000256" key="5">
    <source>
        <dbReference type="ARBA" id="ARBA00022801"/>
    </source>
</evidence>
<feature type="domain" description="Peptidase S1" evidence="12">
    <location>
        <begin position="32"/>
        <end position="258"/>
    </location>
</feature>
<evidence type="ECO:0000256" key="3">
    <source>
        <dbReference type="ARBA" id="ARBA00022670"/>
    </source>
</evidence>
<dbReference type="PROSITE" id="PS00134">
    <property type="entry name" value="TRYPSIN_HIS"/>
    <property type="match status" value="1"/>
</dbReference>
<evidence type="ECO:0000259" key="12">
    <source>
        <dbReference type="PROSITE" id="PS50240"/>
    </source>
</evidence>
<evidence type="ECO:0000256" key="9">
    <source>
        <dbReference type="ARBA" id="ARBA00036320"/>
    </source>
</evidence>
<evidence type="ECO:0000256" key="2">
    <source>
        <dbReference type="ARBA" id="ARBA00007664"/>
    </source>
</evidence>
<dbReference type="SUPFAM" id="SSF50494">
    <property type="entry name" value="Trypsin-like serine proteases"/>
    <property type="match status" value="1"/>
</dbReference>
<protein>
    <recommendedName>
        <fullName evidence="10">trypsin</fullName>
        <ecNumber evidence="10">3.4.21.4</ecNumber>
    </recommendedName>
</protein>
<dbReference type="FunFam" id="2.40.10.10:FF:000034">
    <property type="entry name" value="Eupolytin"/>
    <property type="match status" value="1"/>
</dbReference>
<accession>A0A6P4IM85</accession>
<sequence>MTSVHVGILLLASCLALLLPVQSAPGYINGRIVGGVDATKNQFPHQISLRNGGSHSCGGSILSRTYILTAAHCVTNEDADGKYVAVAAERLTVRSGSNDRFSGGILSQVVEVIFHENYGNFENDIALLRLEEPLIYSDSIQPIALPTFDTPADVDIVISGWGRLWHLGDLPRYLQYNTLKSISTERCTELIDFGFAGELCLIHEEDNGACNGDSGGPAVYNGEVVGIAGFVVGGCGSGYPDGYARVYYFKDWIRKYVQDV</sequence>
<evidence type="ECO:0000256" key="8">
    <source>
        <dbReference type="ARBA" id="ARBA00023157"/>
    </source>
</evidence>
<evidence type="ECO:0000256" key="11">
    <source>
        <dbReference type="SAM" id="SignalP"/>
    </source>
</evidence>
<dbReference type="Pfam" id="PF00089">
    <property type="entry name" value="Trypsin"/>
    <property type="match status" value="1"/>
</dbReference>
<evidence type="ECO:0000313" key="13">
    <source>
        <dbReference type="Proteomes" id="UP001652661"/>
    </source>
</evidence>
<keyword evidence="4 11" id="KW-0732">Signal</keyword>
<dbReference type="PROSITE" id="PS50240">
    <property type="entry name" value="TRYPSIN_DOM"/>
    <property type="match status" value="1"/>
</dbReference>
<evidence type="ECO:0000256" key="10">
    <source>
        <dbReference type="ARBA" id="ARBA00038868"/>
    </source>
</evidence>
<comment type="subcellular location">
    <subcellularLocation>
        <location evidence="1">Secreted</location>
        <location evidence="1">Extracellular space</location>
    </subcellularLocation>
</comment>
<feature type="signal peptide" evidence="11">
    <location>
        <begin position="1"/>
        <end position="23"/>
    </location>
</feature>
<dbReference type="RefSeq" id="XP_017030077.1">
    <property type="nucleotide sequence ID" value="XM_017174588.3"/>
</dbReference>
<dbReference type="OrthoDB" id="60866at2759"/>
<feature type="chain" id="PRO_5028043257" description="trypsin" evidence="11">
    <location>
        <begin position="24"/>
        <end position="260"/>
    </location>
</feature>
<organism evidence="13 14">
    <name type="scientific">Drosophila kikkawai</name>
    <name type="common">Fruit fly</name>
    <dbReference type="NCBI Taxonomy" id="30033"/>
    <lineage>
        <taxon>Eukaryota</taxon>
        <taxon>Metazoa</taxon>
        <taxon>Ecdysozoa</taxon>
        <taxon>Arthropoda</taxon>
        <taxon>Hexapoda</taxon>
        <taxon>Insecta</taxon>
        <taxon>Pterygota</taxon>
        <taxon>Neoptera</taxon>
        <taxon>Endopterygota</taxon>
        <taxon>Diptera</taxon>
        <taxon>Brachycera</taxon>
        <taxon>Muscomorpha</taxon>
        <taxon>Ephydroidea</taxon>
        <taxon>Drosophilidae</taxon>
        <taxon>Drosophila</taxon>
        <taxon>Sophophora</taxon>
    </lineage>
</organism>
<dbReference type="InterPro" id="IPR018114">
    <property type="entry name" value="TRYPSIN_HIS"/>
</dbReference>